<evidence type="ECO:0000259" key="10">
    <source>
        <dbReference type="PROSITE" id="PS50253"/>
    </source>
</evidence>
<keyword evidence="7 9" id="KW-0472">Membrane</keyword>
<feature type="domain" description="Heme-copper oxidase subunit III family profile" evidence="10">
    <location>
        <begin position="1"/>
        <end position="226"/>
    </location>
</feature>
<feature type="transmembrane region" description="Helical" evidence="9">
    <location>
        <begin position="133"/>
        <end position="152"/>
    </location>
</feature>
<dbReference type="InterPro" id="IPR013833">
    <property type="entry name" value="Cyt_c_oxidase_su3_a-hlx"/>
</dbReference>
<evidence type="ECO:0000256" key="8">
    <source>
        <dbReference type="RuleBase" id="RU003375"/>
    </source>
</evidence>
<dbReference type="GO" id="GO:0016020">
    <property type="term" value="C:membrane"/>
    <property type="evidence" value="ECO:0007669"/>
    <property type="project" value="UniProtKB-SubCell"/>
</dbReference>
<dbReference type="SUPFAM" id="SSF81452">
    <property type="entry name" value="Cytochrome c oxidase subunit III-like"/>
    <property type="match status" value="1"/>
</dbReference>
<name>A0A172WXT7_SCHNA</name>
<dbReference type="GeneID" id="32993936"/>
<gene>
    <name evidence="11" type="primary">cox3</name>
</gene>
<dbReference type="PANTHER" id="PTHR11403:SF7">
    <property type="entry name" value="CYTOCHROME C OXIDASE SUBUNIT 3"/>
    <property type="match status" value="1"/>
</dbReference>
<dbReference type="EMBL" id="KX060589">
    <property type="protein sequence ID" value="ANF28224.1"/>
    <property type="molecule type" value="Genomic_DNA"/>
</dbReference>
<keyword evidence="5" id="KW-1278">Translocase</keyword>
<feature type="transmembrane region" description="Helical" evidence="9">
    <location>
        <begin position="205"/>
        <end position="225"/>
    </location>
</feature>
<evidence type="ECO:0000256" key="4">
    <source>
        <dbReference type="ARBA" id="ARBA00022692"/>
    </source>
</evidence>
<comment type="subcellular location">
    <subcellularLocation>
        <location evidence="1">Membrane</location>
        <topology evidence="1">Multi-pass membrane protein</topology>
    </subcellularLocation>
</comment>
<dbReference type="RefSeq" id="YP_009256950.1">
    <property type="nucleotide sequence ID" value="NC_030317.1"/>
</dbReference>
<evidence type="ECO:0000256" key="6">
    <source>
        <dbReference type="ARBA" id="ARBA00022989"/>
    </source>
</evidence>
<dbReference type="InterPro" id="IPR024791">
    <property type="entry name" value="Cyt_c/ubiquinol_Oxase_su3"/>
</dbReference>
<evidence type="ECO:0000313" key="11">
    <source>
        <dbReference type="EMBL" id="ANF28224.1"/>
    </source>
</evidence>
<reference evidence="11" key="1">
    <citation type="journal article" date="2016" name="Int. J. Parasitol.">
        <title>Paralogues of nuclear ribosomal genes conceal phylogenetic signal within the invasive Asian fish tapeworm lineage: evidence from next generation sequencing data.</title>
        <authorList>
            <person name="Brabec J."/>
            <person name="Kuchta R."/>
            <person name="Scholz T."/>
            <person name="Littlewood D.T."/>
        </authorList>
    </citation>
    <scope>NUCLEOTIDE SEQUENCE</scope>
    <source>
        <strain evidence="11">IND904</strain>
    </source>
</reference>
<dbReference type="Gene3D" id="1.20.120.80">
    <property type="entry name" value="Cytochrome c oxidase, subunit III, four-helix bundle"/>
    <property type="match status" value="1"/>
</dbReference>
<evidence type="ECO:0000256" key="1">
    <source>
        <dbReference type="ARBA" id="ARBA00004141"/>
    </source>
</evidence>
<dbReference type="GO" id="GO:0019646">
    <property type="term" value="P:aerobic electron transport chain"/>
    <property type="evidence" value="ECO:0007669"/>
    <property type="project" value="InterPro"/>
</dbReference>
<protein>
    <recommendedName>
        <fullName evidence="3 8">Cytochrome c oxidase subunit 3</fullName>
    </recommendedName>
</protein>
<geneLocation type="mitochondrion" evidence="11"/>
<comment type="function">
    <text evidence="8">Component of the cytochrome c oxidase, the last enzyme in the mitochondrial electron transport chain which drives oxidative phosphorylation. The respiratory chain contains 3 multisubunit complexes succinate dehydrogenase (complex II, CII), ubiquinol-cytochrome c oxidoreductase (cytochrome b-c1 complex, complex III, CIII) and cytochrome c oxidase (complex IV, CIV), that cooperate to transfer electrons derived from NADH and succinate to molecular oxygen, creating an electrochemical gradient over the inner membrane that drives transmembrane transport and the ATP synthase. Cytochrome c oxidase is the component of the respiratory chain that catalyzes the reduction of oxygen to water. Electrons originating from reduced cytochrome c in the intermembrane space (IMS) are transferred via the dinuclear copper A center (CU(A)) of subunit 2 and heme A of subunit 1 to the active site in subunit 1, a binuclear center (BNC) formed by heme A3 and copper B (CU(B)). The BNC reduces molecular oxygen to 2 water molecules using 4 electrons from cytochrome c in the IMS and 4 protons from the mitochondrial matrix.</text>
</comment>
<evidence type="ECO:0000256" key="7">
    <source>
        <dbReference type="ARBA" id="ARBA00023136"/>
    </source>
</evidence>
<sequence>MFLIACPCWASLVSFLPVFNASLVGVLLVTLFLWEISLLPILLVLSVVSLLFFWFDLQNVSLHYESAFWLFILSEVMAFGSLLTCCFWFDTCSFVSLSSPLEIPFLGCFLLLGSSITVTGFHHVLFWRYSYTLLGLTIFLGACFVCLQLYEMNEVFINLVDTSFHASSFCTVGLHFSHVLIGIVGLITILVIGSSKAGWYRCTIVTWYWHFVDYVWLFVYTFVYVC</sequence>
<feature type="transmembrane region" description="Helical" evidence="9">
    <location>
        <begin position="67"/>
        <end position="91"/>
    </location>
</feature>
<dbReference type="Pfam" id="PF00510">
    <property type="entry name" value="COX3"/>
    <property type="match status" value="1"/>
</dbReference>
<feature type="transmembrane region" description="Helical" evidence="9">
    <location>
        <begin position="103"/>
        <end position="126"/>
    </location>
</feature>
<organism evidence="11">
    <name type="scientific">Schyzocotyle nayarensis</name>
    <name type="common">Asian fish tapeworm</name>
    <name type="synonym">Ptychobothrium nayarensis</name>
    <dbReference type="NCBI Taxonomy" id="1697567"/>
    <lineage>
        <taxon>Eukaryota</taxon>
        <taxon>Metazoa</taxon>
        <taxon>Spiralia</taxon>
        <taxon>Lophotrochozoa</taxon>
        <taxon>Platyhelminthes</taxon>
        <taxon>Cestoda</taxon>
        <taxon>Eucestoda</taxon>
        <taxon>Bothriocephalidea</taxon>
        <taxon>Bothriocephalidae</taxon>
        <taxon>Schyzocotyle</taxon>
    </lineage>
</organism>
<dbReference type="PANTHER" id="PTHR11403">
    <property type="entry name" value="CYTOCHROME C OXIDASE SUBUNIT III"/>
    <property type="match status" value="1"/>
</dbReference>
<dbReference type="CTD" id="4514"/>
<comment type="similarity">
    <text evidence="2 8">Belongs to the cytochrome c oxidase subunit 3 family.</text>
</comment>
<evidence type="ECO:0000256" key="3">
    <source>
        <dbReference type="ARBA" id="ARBA00015944"/>
    </source>
</evidence>
<dbReference type="AlphaFoldDB" id="A0A172WXT7"/>
<proteinExistence type="inferred from homology"/>
<evidence type="ECO:0000256" key="9">
    <source>
        <dbReference type="SAM" id="Phobius"/>
    </source>
</evidence>
<dbReference type="PROSITE" id="PS50253">
    <property type="entry name" value="COX3"/>
    <property type="match status" value="1"/>
</dbReference>
<keyword evidence="8 11" id="KW-0496">Mitochondrion</keyword>
<dbReference type="InterPro" id="IPR035973">
    <property type="entry name" value="Cyt_c_oxidase_su3-like_sf"/>
</dbReference>
<dbReference type="GO" id="GO:0004129">
    <property type="term" value="F:cytochrome-c oxidase activity"/>
    <property type="evidence" value="ECO:0007669"/>
    <property type="project" value="InterPro"/>
</dbReference>
<evidence type="ECO:0000256" key="5">
    <source>
        <dbReference type="ARBA" id="ARBA00022967"/>
    </source>
</evidence>
<accession>A0A172WXT7</accession>
<feature type="transmembrane region" description="Helical" evidence="9">
    <location>
        <begin position="31"/>
        <end position="55"/>
    </location>
</feature>
<dbReference type="CDD" id="cd00386">
    <property type="entry name" value="Heme_Cu_Oxidase_III_like"/>
    <property type="match status" value="1"/>
</dbReference>
<dbReference type="InterPro" id="IPR000298">
    <property type="entry name" value="Cyt_c_oxidase-like_su3"/>
</dbReference>
<keyword evidence="4 8" id="KW-0812">Transmembrane</keyword>
<feature type="transmembrane region" description="Helical" evidence="9">
    <location>
        <begin position="172"/>
        <end position="193"/>
    </location>
</feature>
<evidence type="ECO:0000256" key="2">
    <source>
        <dbReference type="ARBA" id="ARBA00010581"/>
    </source>
</evidence>
<keyword evidence="6 9" id="KW-1133">Transmembrane helix</keyword>